<comment type="caution">
    <text evidence="1">The sequence shown here is derived from an EMBL/GenBank/DDBJ whole genome shotgun (WGS) entry which is preliminary data.</text>
</comment>
<reference evidence="1 2" key="1">
    <citation type="submission" date="2020-07" db="EMBL/GenBank/DDBJ databases">
        <title>Genomic Encyclopedia of Type Strains, Phase IV (KMG-V): Genome sequencing to study the core and pangenomes of soil and plant-associated prokaryotes.</title>
        <authorList>
            <person name="Whitman W."/>
        </authorList>
    </citation>
    <scope>NUCLEOTIDE SEQUENCE [LARGE SCALE GENOMIC DNA]</scope>
    <source>
        <strain evidence="1 2">M8UP30</strain>
    </source>
</reference>
<protein>
    <submittedName>
        <fullName evidence="1">Uncharacterized protein</fullName>
    </submittedName>
</protein>
<dbReference type="EMBL" id="JACCCV010000001">
    <property type="protein sequence ID" value="NYF49948.1"/>
    <property type="molecule type" value="Genomic_DNA"/>
</dbReference>
<sequence length="107" mass="12371">MNPPAQKINPGSRRRRYLIHLCCTYDEGSHACRYAARIQLWRARSSVHAKTQERVFTDEYELIESINPLLPQGSDVRNVISHIENPDGFLYLLNLSSEEANSLGWRE</sequence>
<dbReference type="AlphaFoldDB" id="A0A7Y9T124"/>
<evidence type="ECO:0000313" key="2">
    <source>
        <dbReference type="Proteomes" id="UP000534186"/>
    </source>
</evidence>
<organism evidence="1 2">
    <name type="scientific">Tunturiibacter lichenicola</name>
    <dbReference type="NCBI Taxonomy" id="2051959"/>
    <lineage>
        <taxon>Bacteria</taxon>
        <taxon>Pseudomonadati</taxon>
        <taxon>Acidobacteriota</taxon>
        <taxon>Terriglobia</taxon>
        <taxon>Terriglobales</taxon>
        <taxon>Acidobacteriaceae</taxon>
        <taxon>Tunturiibacter</taxon>
    </lineage>
</organism>
<proteinExistence type="predicted"/>
<name>A0A7Y9T124_9BACT</name>
<dbReference type="Proteomes" id="UP000534186">
    <property type="component" value="Unassembled WGS sequence"/>
</dbReference>
<gene>
    <name evidence="1" type="ORF">HDF12_000313</name>
</gene>
<evidence type="ECO:0000313" key="1">
    <source>
        <dbReference type="EMBL" id="NYF49948.1"/>
    </source>
</evidence>
<accession>A0A7Y9T124</accession>